<feature type="compositionally biased region" description="Basic and acidic residues" evidence="10">
    <location>
        <begin position="609"/>
        <end position="626"/>
    </location>
</feature>
<comment type="subcellular location">
    <subcellularLocation>
        <location evidence="2 9">Nucleus</location>
    </subcellularLocation>
</comment>
<dbReference type="InterPro" id="IPR015300">
    <property type="entry name" value="DNA-bd_pseudobarrel_sf"/>
</dbReference>
<organism evidence="13 14">
    <name type="scientific">Zingiber officinale</name>
    <name type="common">Ginger</name>
    <name type="synonym">Amomum zingiber</name>
    <dbReference type="NCBI Taxonomy" id="94328"/>
    <lineage>
        <taxon>Eukaryota</taxon>
        <taxon>Viridiplantae</taxon>
        <taxon>Streptophyta</taxon>
        <taxon>Embryophyta</taxon>
        <taxon>Tracheophyta</taxon>
        <taxon>Spermatophyta</taxon>
        <taxon>Magnoliopsida</taxon>
        <taxon>Liliopsida</taxon>
        <taxon>Zingiberales</taxon>
        <taxon>Zingiberaceae</taxon>
        <taxon>Zingiber</taxon>
    </lineage>
</organism>
<dbReference type="GO" id="GO:0006355">
    <property type="term" value="P:regulation of DNA-templated transcription"/>
    <property type="evidence" value="ECO:0007669"/>
    <property type="project" value="InterPro"/>
</dbReference>
<dbReference type="GO" id="GO:0009734">
    <property type="term" value="P:auxin-activated signaling pathway"/>
    <property type="evidence" value="ECO:0007669"/>
    <property type="project" value="UniProtKB-KW"/>
</dbReference>
<dbReference type="PROSITE" id="PS50863">
    <property type="entry name" value="B3"/>
    <property type="match status" value="1"/>
</dbReference>
<evidence type="ECO:0000256" key="9">
    <source>
        <dbReference type="RuleBase" id="RU004561"/>
    </source>
</evidence>
<dbReference type="FunFam" id="2.40.330.10:FF:000001">
    <property type="entry name" value="Auxin response factor"/>
    <property type="match status" value="1"/>
</dbReference>
<dbReference type="Pfam" id="PF06507">
    <property type="entry name" value="ARF_AD"/>
    <property type="match status" value="1"/>
</dbReference>
<dbReference type="InterPro" id="IPR010525">
    <property type="entry name" value="ARF_dom"/>
</dbReference>
<dbReference type="Gene3D" id="2.30.30.1040">
    <property type="match status" value="1"/>
</dbReference>
<sequence>MVGGRVMSEELKMSFLCLIKEALFLRMWWRRCFNGLGNNKISAVAAAPAIGPRVGERRKLGSSPAVLLVLLPVEKRGRLLYGGDGGRAGERERDPLYEELWRACAGPLVEVPRAKEKVFYFPQGHMEQLEASMNQELNQQIPLFNLPSKILCSVVDVRLKADPETNEVFAQVVLHPEVDQHEVPSPNECFVEARPKVYSFCKILTASDTSTHGGFSVLRRHATECLPPLDMSQQIPTQELVAKDLHNFEWRFKHIFRGQPRRHLLTTGWSTFVTSKRLVAGDAFIFLRGENGELRVGVRHLAKKQTTIPASVISSQSMHLGVLATASHAFTTHTLFTVYYKPRTCQYIVNANKYLETLKVGYNLGTRFKMKFEGEDVPEKRFSGTIIGFEDLSSQWKDSKWRSLKAVSPWEIEPFNASMPSENVPLPVIVKDKRSRQPSDIKDISAFGPTELQDLAALISRGSELDETQETWLSIKKGCKRNNIICMTSSQDSLMFDGWLKEAQSPAKSSGSSLTSLKLSQKICEETKCMTEPALKLGNVMEYPKKPEGSTANYRLFGIDLSNHSNNIADSKVAVTFPFSKNSVPFEHHSAKLSTPLEDSKRKLGLSKTSKDQKQSPQDGSKEIHGRQTCLARSRIKVNTSSAEVHMQGIAVGRALDLTVLEGYNQLITELEEMFNIKGELHQNKWEVIFTDDEGDMMLVGDDPWMEFCKMVRKIYIYPTEEVKKIKPFGGHTSAVDDEEILF</sequence>
<evidence type="ECO:0000256" key="10">
    <source>
        <dbReference type="SAM" id="MobiDB-lite"/>
    </source>
</evidence>
<comment type="function">
    <text evidence="1 9">Auxin response factors (ARFs) are transcriptional factors that bind specifically to the DNA sequence 5'-TGTCTC-3' found in the auxin-responsive promoter elements (AuxREs).</text>
</comment>
<evidence type="ECO:0000256" key="1">
    <source>
        <dbReference type="ARBA" id="ARBA00003182"/>
    </source>
</evidence>
<feature type="domain" description="TF-B3" evidence="11">
    <location>
        <begin position="200"/>
        <end position="302"/>
    </location>
</feature>
<dbReference type="SUPFAM" id="SSF54277">
    <property type="entry name" value="CAD &amp; PB1 domains"/>
    <property type="match status" value="1"/>
</dbReference>
<dbReference type="PANTHER" id="PTHR31384">
    <property type="entry name" value="AUXIN RESPONSE FACTOR 4-RELATED"/>
    <property type="match status" value="1"/>
</dbReference>
<dbReference type="InterPro" id="IPR053793">
    <property type="entry name" value="PB1-like"/>
</dbReference>
<comment type="similarity">
    <text evidence="3 9">Belongs to the ARF family.</text>
</comment>
<keyword evidence="7 9" id="KW-0539">Nucleus</keyword>
<evidence type="ECO:0000313" key="13">
    <source>
        <dbReference type="EMBL" id="KAG6479623.1"/>
    </source>
</evidence>
<dbReference type="EMBL" id="JACMSC010000017">
    <property type="protein sequence ID" value="KAG6479623.1"/>
    <property type="molecule type" value="Genomic_DNA"/>
</dbReference>
<evidence type="ECO:0000256" key="7">
    <source>
        <dbReference type="ARBA" id="ARBA00023242"/>
    </source>
</evidence>
<dbReference type="InterPro" id="IPR003340">
    <property type="entry name" value="B3_DNA-bd"/>
</dbReference>
<protein>
    <recommendedName>
        <fullName evidence="9">Auxin response factor</fullName>
    </recommendedName>
</protein>
<evidence type="ECO:0000256" key="2">
    <source>
        <dbReference type="ARBA" id="ARBA00004123"/>
    </source>
</evidence>
<keyword evidence="5 9" id="KW-0238">DNA-binding</keyword>
<feature type="domain" description="PB1" evidence="12">
    <location>
        <begin position="640"/>
        <end position="731"/>
    </location>
</feature>
<dbReference type="GO" id="GO:0005634">
    <property type="term" value="C:nucleus"/>
    <property type="evidence" value="ECO:0007669"/>
    <property type="project" value="UniProtKB-SubCell"/>
</dbReference>
<evidence type="ECO:0000256" key="3">
    <source>
        <dbReference type="ARBA" id="ARBA00007853"/>
    </source>
</evidence>
<dbReference type="SMART" id="SM01019">
    <property type="entry name" value="B3"/>
    <property type="match status" value="1"/>
</dbReference>
<dbReference type="Pfam" id="PF02362">
    <property type="entry name" value="B3"/>
    <property type="match status" value="1"/>
</dbReference>
<feature type="region of interest" description="Disordered" evidence="10">
    <location>
        <begin position="588"/>
        <end position="626"/>
    </location>
</feature>
<comment type="subunit">
    <text evidence="9">Homodimers and heterodimers.</text>
</comment>
<evidence type="ECO:0000256" key="5">
    <source>
        <dbReference type="ARBA" id="ARBA00023125"/>
    </source>
</evidence>
<dbReference type="PANTHER" id="PTHR31384:SF1">
    <property type="entry name" value="AUXIN RESPONSE FACTOR 9"/>
    <property type="match status" value="1"/>
</dbReference>
<dbReference type="SUPFAM" id="SSF101936">
    <property type="entry name" value="DNA-binding pseudobarrel domain"/>
    <property type="match status" value="1"/>
</dbReference>
<dbReference type="InterPro" id="IPR044835">
    <property type="entry name" value="ARF_plant"/>
</dbReference>
<name>A0A8J5KJW2_ZINOF</name>
<dbReference type="Proteomes" id="UP000734854">
    <property type="component" value="Unassembled WGS sequence"/>
</dbReference>
<evidence type="ECO:0000313" key="14">
    <source>
        <dbReference type="Proteomes" id="UP000734854"/>
    </source>
</evidence>
<evidence type="ECO:0000259" key="12">
    <source>
        <dbReference type="PROSITE" id="PS51745"/>
    </source>
</evidence>
<dbReference type="AlphaFoldDB" id="A0A8J5KJW2"/>
<dbReference type="Pfam" id="PF02309">
    <property type="entry name" value="AUX_IAA"/>
    <property type="match status" value="1"/>
</dbReference>
<dbReference type="PROSITE" id="PS51745">
    <property type="entry name" value="PB1"/>
    <property type="match status" value="1"/>
</dbReference>
<keyword evidence="14" id="KW-1185">Reference proteome</keyword>
<evidence type="ECO:0000256" key="8">
    <source>
        <dbReference type="ARBA" id="ARBA00023294"/>
    </source>
</evidence>
<reference evidence="13 14" key="1">
    <citation type="submission" date="2020-08" db="EMBL/GenBank/DDBJ databases">
        <title>Plant Genome Project.</title>
        <authorList>
            <person name="Zhang R.-G."/>
        </authorList>
    </citation>
    <scope>NUCLEOTIDE SEQUENCE [LARGE SCALE GENOMIC DNA]</scope>
    <source>
        <tissue evidence="13">Rhizome</tissue>
    </source>
</reference>
<keyword evidence="4 9" id="KW-0805">Transcription regulation</keyword>
<keyword evidence="6 9" id="KW-0804">Transcription</keyword>
<dbReference type="CDD" id="cd10017">
    <property type="entry name" value="B3_DNA"/>
    <property type="match status" value="1"/>
</dbReference>
<dbReference type="InterPro" id="IPR033389">
    <property type="entry name" value="AUX/IAA_dom"/>
</dbReference>
<evidence type="ECO:0000256" key="6">
    <source>
        <dbReference type="ARBA" id="ARBA00023163"/>
    </source>
</evidence>
<evidence type="ECO:0000256" key="4">
    <source>
        <dbReference type="ARBA" id="ARBA00023015"/>
    </source>
</evidence>
<evidence type="ECO:0000259" key="11">
    <source>
        <dbReference type="PROSITE" id="PS50863"/>
    </source>
</evidence>
<dbReference type="Gene3D" id="2.40.330.10">
    <property type="entry name" value="DNA-binding pseudobarrel domain"/>
    <property type="match status" value="1"/>
</dbReference>
<accession>A0A8J5KJW2</accession>
<proteinExistence type="inferred from homology"/>
<comment type="caution">
    <text evidence="13">The sequence shown here is derived from an EMBL/GenBank/DDBJ whole genome shotgun (WGS) entry which is preliminary data.</text>
</comment>
<keyword evidence="8 9" id="KW-0927">Auxin signaling pathway</keyword>
<dbReference type="GO" id="GO:0003677">
    <property type="term" value="F:DNA binding"/>
    <property type="evidence" value="ECO:0007669"/>
    <property type="project" value="UniProtKB-KW"/>
</dbReference>
<dbReference type="Gene3D" id="3.10.20.90">
    <property type="entry name" value="Phosphatidylinositol 3-kinase Catalytic Subunit, Chain A, domain 1"/>
    <property type="match status" value="1"/>
</dbReference>
<gene>
    <name evidence="13" type="ORF">ZIOFF_063091</name>
</gene>